<name>A0ABP7JEQ6_9ACTN</name>
<evidence type="ECO:0000259" key="11">
    <source>
        <dbReference type="Pfam" id="PF02518"/>
    </source>
</evidence>
<organism evidence="13 14">
    <name type="scientific">Sphaerisporangium flaviroseum</name>
    <dbReference type="NCBI Taxonomy" id="509199"/>
    <lineage>
        <taxon>Bacteria</taxon>
        <taxon>Bacillati</taxon>
        <taxon>Actinomycetota</taxon>
        <taxon>Actinomycetes</taxon>
        <taxon>Streptosporangiales</taxon>
        <taxon>Streptosporangiaceae</taxon>
        <taxon>Sphaerisporangium</taxon>
    </lineage>
</organism>
<evidence type="ECO:0000256" key="2">
    <source>
        <dbReference type="ARBA" id="ARBA00012438"/>
    </source>
</evidence>
<reference evidence="14" key="1">
    <citation type="journal article" date="2019" name="Int. J. Syst. Evol. Microbiol.">
        <title>The Global Catalogue of Microorganisms (GCM) 10K type strain sequencing project: providing services to taxonomists for standard genome sequencing and annotation.</title>
        <authorList>
            <consortium name="The Broad Institute Genomics Platform"/>
            <consortium name="The Broad Institute Genome Sequencing Center for Infectious Disease"/>
            <person name="Wu L."/>
            <person name="Ma J."/>
        </authorList>
    </citation>
    <scope>NUCLEOTIDE SEQUENCE [LARGE SCALE GENOMIC DNA]</scope>
    <source>
        <strain evidence="14">JCM 16908</strain>
    </source>
</reference>
<dbReference type="Gene3D" id="3.30.565.10">
    <property type="entry name" value="Histidine kinase-like ATPase, C-terminal domain"/>
    <property type="match status" value="1"/>
</dbReference>
<feature type="transmembrane region" description="Helical" evidence="10">
    <location>
        <begin position="102"/>
        <end position="119"/>
    </location>
</feature>
<comment type="catalytic activity">
    <reaction evidence="1">
        <text>ATP + protein L-histidine = ADP + protein N-phospho-L-histidine.</text>
        <dbReference type="EC" id="2.7.13.3"/>
    </reaction>
</comment>
<dbReference type="InterPro" id="IPR003594">
    <property type="entry name" value="HATPase_dom"/>
</dbReference>
<sequence>MSTTRTIADQGRRAAGRLAARVGSAVGVLAAVLASAAATHPDADPLLVLPAALALGALGALAVGWPRTHRFVAPATGVVSLISLTATAIWSTGPPRTGGSWPLLHTATLMILIALVCRWSPVAHAAVAGALTVLAVALLAVPITGVTLSTRWESVASCAFWSLTALAGAAAGGYLRWLDARRLRAVRHARRAQRLQLATDLHDFVAHDVSAMVIQAQAAQVLLRTDPEEVARVLRRIESDGTHALASMDSTIRVLRELEDGAAGSRTTMPGVTDLPELVRRYAGSGTGPIELRMDPGLDASLHRQADTTVYRVVVESLTNTRRHAVPGAAVTVTLRRCPGGISLTVEDQASPAGRAHRESGGRWDARDPADRRHSGVGLAGLAERVETLGGTFTAGPLPPAGWQVCARFPAGVAEPAS</sequence>
<evidence type="ECO:0000256" key="5">
    <source>
        <dbReference type="ARBA" id="ARBA00022741"/>
    </source>
</evidence>
<evidence type="ECO:0000313" key="13">
    <source>
        <dbReference type="EMBL" id="GAA3843248.1"/>
    </source>
</evidence>
<dbReference type="EMBL" id="BAAAZR010000054">
    <property type="protein sequence ID" value="GAA3843248.1"/>
    <property type="molecule type" value="Genomic_DNA"/>
</dbReference>
<evidence type="ECO:0000256" key="6">
    <source>
        <dbReference type="ARBA" id="ARBA00022777"/>
    </source>
</evidence>
<evidence type="ECO:0000256" key="3">
    <source>
        <dbReference type="ARBA" id="ARBA00022553"/>
    </source>
</evidence>
<evidence type="ECO:0000313" key="14">
    <source>
        <dbReference type="Proteomes" id="UP001500888"/>
    </source>
</evidence>
<dbReference type="InterPro" id="IPR011712">
    <property type="entry name" value="Sig_transdc_His_kin_sub3_dim/P"/>
</dbReference>
<proteinExistence type="predicted"/>
<keyword evidence="3" id="KW-0597">Phosphoprotein</keyword>
<dbReference type="CDD" id="cd16917">
    <property type="entry name" value="HATPase_UhpB-NarQ-NarX-like"/>
    <property type="match status" value="1"/>
</dbReference>
<dbReference type="Pfam" id="PF07730">
    <property type="entry name" value="HisKA_3"/>
    <property type="match status" value="1"/>
</dbReference>
<feature type="transmembrane region" description="Helical" evidence="10">
    <location>
        <begin position="71"/>
        <end position="90"/>
    </location>
</feature>
<evidence type="ECO:0000256" key="7">
    <source>
        <dbReference type="ARBA" id="ARBA00022840"/>
    </source>
</evidence>
<dbReference type="PANTHER" id="PTHR24421:SF10">
    <property type="entry name" value="NITRATE_NITRITE SENSOR PROTEIN NARQ"/>
    <property type="match status" value="1"/>
</dbReference>
<keyword evidence="10" id="KW-0472">Membrane</keyword>
<comment type="caution">
    <text evidence="13">The sequence shown here is derived from an EMBL/GenBank/DDBJ whole genome shotgun (WGS) entry which is preliminary data.</text>
</comment>
<dbReference type="InterPro" id="IPR050482">
    <property type="entry name" value="Sensor_HK_TwoCompSys"/>
</dbReference>
<feature type="transmembrane region" description="Helical" evidence="10">
    <location>
        <begin position="46"/>
        <end position="64"/>
    </location>
</feature>
<dbReference type="PANTHER" id="PTHR24421">
    <property type="entry name" value="NITRATE/NITRITE SENSOR PROTEIN NARX-RELATED"/>
    <property type="match status" value="1"/>
</dbReference>
<feature type="transmembrane region" description="Helical" evidence="10">
    <location>
        <begin position="154"/>
        <end position="175"/>
    </location>
</feature>
<feature type="domain" description="Histidine kinase/HSP90-like ATPase" evidence="11">
    <location>
        <begin position="308"/>
        <end position="411"/>
    </location>
</feature>
<keyword evidence="14" id="KW-1185">Reference proteome</keyword>
<feature type="transmembrane region" description="Helical" evidence="10">
    <location>
        <begin position="126"/>
        <end position="148"/>
    </location>
</feature>
<feature type="region of interest" description="Disordered" evidence="9">
    <location>
        <begin position="347"/>
        <end position="374"/>
    </location>
</feature>
<protein>
    <recommendedName>
        <fullName evidence="2">histidine kinase</fullName>
        <ecNumber evidence="2">2.7.13.3</ecNumber>
    </recommendedName>
</protein>
<dbReference type="Proteomes" id="UP001500888">
    <property type="component" value="Unassembled WGS sequence"/>
</dbReference>
<dbReference type="RefSeq" id="WP_344952632.1">
    <property type="nucleotide sequence ID" value="NZ_BAAAZR010000054.1"/>
</dbReference>
<feature type="transmembrane region" description="Helical" evidence="10">
    <location>
        <begin position="20"/>
        <end position="40"/>
    </location>
</feature>
<dbReference type="SUPFAM" id="SSF55874">
    <property type="entry name" value="ATPase domain of HSP90 chaperone/DNA topoisomerase II/histidine kinase"/>
    <property type="match status" value="1"/>
</dbReference>
<keyword evidence="5" id="KW-0547">Nucleotide-binding</keyword>
<evidence type="ECO:0000256" key="10">
    <source>
        <dbReference type="SAM" id="Phobius"/>
    </source>
</evidence>
<keyword evidence="6" id="KW-0418">Kinase</keyword>
<keyword evidence="7" id="KW-0067">ATP-binding</keyword>
<evidence type="ECO:0000259" key="12">
    <source>
        <dbReference type="Pfam" id="PF07730"/>
    </source>
</evidence>
<keyword evidence="10" id="KW-1133">Transmembrane helix</keyword>
<gene>
    <name evidence="13" type="ORF">GCM10022226_77770</name>
</gene>
<accession>A0ABP7JEQ6</accession>
<evidence type="ECO:0000256" key="9">
    <source>
        <dbReference type="SAM" id="MobiDB-lite"/>
    </source>
</evidence>
<dbReference type="InterPro" id="IPR036890">
    <property type="entry name" value="HATPase_C_sf"/>
</dbReference>
<feature type="domain" description="Signal transduction histidine kinase subgroup 3 dimerisation and phosphoacceptor" evidence="12">
    <location>
        <begin position="194"/>
        <end position="257"/>
    </location>
</feature>
<evidence type="ECO:0000256" key="4">
    <source>
        <dbReference type="ARBA" id="ARBA00022679"/>
    </source>
</evidence>
<keyword evidence="8" id="KW-0902">Two-component regulatory system</keyword>
<evidence type="ECO:0000256" key="8">
    <source>
        <dbReference type="ARBA" id="ARBA00023012"/>
    </source>
</evidence>
<dbReference type="Gene3D" id="1.20.5.1930">
    <property type="match status" value="1"/>
</dbReference>
<evidence type="ECO:0000256" key="1">
    <source>
        <dbReference type="ARBA" id="ARBA00000085"/>
    </source>
</evidence>
<keyword evidence="10" id="KW-0812">Transmembrane</keyword>
<feature type="compositionally biased region" description="Basic and acidic residues" evidence="9">
    <location>
        <begin position="356"/>
        <end position="374"/>
    </location>
</feature>
<dbReference type="EC" id="2.7.13.3" evidence="2"/>
<dbReference type="Pfam" id="PF02518">
    <property type="entry name" value="HATPase_c"/>
    <property type="match status" value="1"/>
</dbReference>
<keyword evidence="4" id="KW-0808">Transferase</keyword>